<dbReference type="GO" id="GO:0050661">
    <property type="term" value="F:NADP binding"/>
    <property type="evidence" value="ECO:0007669"/>
    <property type="project" value="TreeGrafter"/>
</dbReference>
<evidence type="ECO:0000313" key="2">
    <source>
        <dbReference type="EMBL" id="EQD40302.1"/>
    </source>
</evidence>
<evidence type="ECO:0000259" key="1">
    <source>
        <dbReference type="Pfam" id="PF08501"/>
    </source>
</evidence>
<dbReference type="InterPro" id="IPR036291">
    <property type="entry name" value="NAD(P)-bd_dom_sf"/>
</dbReference>
<dbReference type="InterPro" id="IPR022893">
    <property type="entry name" value="Shikimate_DH_fam"/>
</dbReference>
<name>T0Z876_9ZZZZ</name>
<dbReference type="Gene3D" id="3.40.50.10860">
    <property type="entry name" value="Leucine Dehydrogenase, chain A, domain 1"/>
    <property type="match status" value="1"/>
</dbReference>
<dbReference type="Pfam" id="PF08501">
    <property type="entry name" value="Shikimate_dh_N"/>
    <property type="match status" value="1"/>
</dbReference>
<dbReference type="PANTHER" id="PTHR21089:SF1">
    <property type="entry name" value="BIFUNCTIONAL 3-DEHYDROQUINATE DEHYDRATASE_SHIKIMATE DEHYDROGENASE, CHLOROPLASTIC"/>
    <property type="match status" value="1"/>
</dbReference>
<proteinExistence type="predicted"/>
<dbReference type="SUPFAM" id="SSF53223">
    <property type="entry name" value="Aminoacid dehydrogenase-like, N-terminal domain"/>
    <property type="match status" value="1"/>
</dbReference>
<reference evidence="2" key="1">
    <citation type="submission" date="2013-08" db="EMBL/GenBank/DDBJ databases">
        <authorList>
            <person name="Mendez C."/>
            <person name="Richter M."/>
            <person name="Ferrer M."/>
            <person name="Sanchez J."/>
        </authorList>
    </citation>
    <scope>NUCLEOTIDE SEQUENCE</scope>
</reference>
<feature type="non-terminal residue" evidence="2">
    <location>
        <position position="153"/>
    </location>
</feature>
<dbReference type="InterPro" id="IPR013708">
    <property type="entry name" value="Shikimate_DH-bd_N"/>
</dbReference>
<accession>T0Z876</accession>
<dbReference type="GO" id="GO:0019632">
    <property type="term" value="P:shikimate metabolic process"/>
    <property type="evidence" value="ECO:0007669"/>
    <property type="project" value="TreeGrafter"/>
</dbReference>
<sequence length="153" mass="15959">MTRQIAVIGDPVDHSLSPQMQTAAFEVVGLDWTYQRLCVPRHELRARWDGLGSEFWGLNVTAPLKEDVARLVTRVTTTASRCGSVNTVIFEAGGALGDSTDGEGFMTALARAGMQQVQCAAVLGTGGAAKAVVAALAESGSRVTVLGRNLAAG</sequence>
<dbReference type="EMBL" id="AUZY01009955">
    <property type="protein sequence ID" value="EQD40302.1"/>
    <property type="molecule type" value="Genomic_DNA"/>
</dbReference>
<dbReference type="InterPro" id="IPR046346">
    <property type="entry name" value="Aminoacid_DH-like_N_sf"/>
</dbReference>
<dbReference type="GO" id="GO:0004764">
    <property type="term" value="F:shikimate 3-dehydrogenase (NADP+) activity"/>
    <property type="evidence" value="ECO:0007669"/>
    <property type="project" value="InterPro"/>
</dbReference>
<organism evidence="2">
    <name type="scientific">mine drainage metagenome</name>
    <dbReference type="NCBI Taxonomy" id="410659"/>
    <lineage>
        <taxon>unclassified sequences</taxon>
        <taxon>metagenomes</taxon>
        <taxon>ecological metagenomes</taxon>
    </lineage>
</organism>
<feature type="domain" description="Shikimate dehydrogenase substrate binding N-terminal" evidence="1">
    <location>
        <begin position="7"/>
        <end position="88"/>
    </location>
</feature>
<reference evidence="2" key="2">
    <citation type="journal article" date="2014" name="ISME J.">
        <title>Microbial stratification in low pH oxic and suboxic macroscopic growths along an acid mine drainage.</title>
        <authorList>
            <person name="Mendez-Garcia C."/>
            <person name="Mesa V."/>
            <person name="Sprenger R.R."/>
            <person name="Richter M."/>
            <person name="Diez M.S."/>
            <person name="Solano J."/>
            <person name="Bargiela R."/>
            <person name="Golyshina O.V."/>
            <person name="Manteca A."/>
            <person name="Ramos J.L."/>
            <person name="Gallego J.R."/>
            <person name="Llorente I."/>
            <person name="Martins Dos Santos V.A."/>
            <person name="Jensen O.N."/>
            <person name="Pelaez A.I."/>
            <person name="Sanchez J."/>
            <person name="Ferrer M."/>
        </authorList>
    </citation>
    <scope>NUCLEOTIDE SEQUENCE</scope>
</reference>
<dbReference type="GO" id="GO:0005829">
    <property type="term" value="C:cytosol"/>
    <property type="evidence" value="ECO:0007669"/>
    <property type="project" value="TreeGrafter"/>
</dbReference>
<dbReference type="PANTHER" id="PTHR21089">
    <property type="entry name" value="SHIKIMATE DEHYDROGENASE"/>
    <property type="match status" value="1"/>
</dbReference>
<gene>
    <name evidence="2" type="ORF">B1B_14970</name>
</gene>
<protein>
    <submittedName>
        <fullName evidence="2">Shikimate 5-dehydrogenase</fullName>
    </submittedName>
</protein>
<dbReference type="AlphaFoldDB" id="T0Z876"/>
<dbReference type="SUPFAM" id="SSF51735">
    <property type="entry name" value="NAD(P)-binding Rossmann-fold domains"/>
    <property type="match status" value="1"/>
</dbReference>
<comment type="caution">
    <text evidence="2">The sequence shown here is derived from an EMBL/GenBank/DDBJ whole genome shotgun (WGS) entry which is preliminary data.</text>
</comment>
<dbReference type="GO" id="GO:0009423">
    <property type="term" value="P:chorismate biosynthetic process"/>
    <property type="evidence" value="ECO:0007669"/>
    <property type="project" value="TreeGrafter"/>
</dbReference>